<proteinExistence type="predicted"/>
<sequence length="117" mass="12812">MKKNTHKKNKGATAGCGYIRSRKASTPHPSGYKNIKKGKVTAIPDLDQSRDAQRMTNHDRAGYLHGHLTEDSDNGNRKRGGKRKDGGGKNSMSLTARDEKESSPIDAAELISKSTYK</sequence>
<protein>
    <submittedName>
        <fullName evidence="2">Uncharacterized protein</fullName>
    </submittedName>
</protein>
<keyword evidence="3" id="KW-1185">Reference proteome</keyword>
<evidence type="ECO:0000313" key="3">
    <source>
        <dbReference type="Proteomes" id="UP000735302"/>
    </source>
</evidence>
<evidence type="ECO:0000256" key="1">
    <source>
        <dbReference type="SAM" id="MobiDB-lite"/>
    </source>
</evidence>
<gene>
    <name evidence="2" type="ORF">PoB_006130200</name>
</gene>
<feature type="compositionally biased region" description="Basic and acidic residues" evidence="1">
    <location>
        <begin position="47"/>
        <end position="76"/>
    </location>
</feature>
<feature type="compositionally biased region" description="Basic residues" evidence="1">
    <location>
        <begin position="1"/>
        <end position="10"/>
    </location>
</feature>
<feature type="region of interest" description="Disordered" evidence="1">
    <location>
        <begin position="1"/>
        <end position="117"/>
    </location>
</feature>
<reference evidence="2 3" key="1">
    <citation type="journal article" date="2021" name="Elife">
        <title>Chloroplast acquisition without the gene transfer in kleptoplastic sea slugs, Plakobranchus ocellatus.</title>
        <authorList>
            <person name="Maeda T."/>
            <person name="Takahashi S."/>
            <person name="Yoshida T."/>
            <person name="Shimamura S."/>
            <person name="Takaki Y."/>
            <person name="Nagai Y."/>
            <person name="Toyoda A."/>
            <person name="Suzuki Y."/>
            <person name="Arimoto A."/>
            <person name="Ishii H."/>
            <person name="Satoh N."/>
            <person name="Nishiyama T."/>
            <person name="Hasebe M."/>
            <person name="Maruyama T."/>
            <person name="Minagawa J."/>
            <person name="Obokata J."/>
            <person name="Shigenobu S."/>
        </authorList>
    </citation>
    <scope>NUCLEOTIDE SEQUENCE [LARGE SCALE GENOMIC DNA]</scope>
</reference>
<organism evidence="2 3">
    <name type="scientific">Plakobranchus ocellatus</name>
    <dbReference type="NCBI Taxonomy" id="259542"/>
    <lineage>
        <taxon>Eukaryota</taxon>
        <taxon>Metazoa</taxon>
        <taxon>Spiralia</taxon>
        <taxon>Lophotrochozoa</taxon>
        <taxon>Mollusca</taxon>
        <taxon>Gastropoda</taxon>
        <taxon>Heterobranchia</taxon>
        <taxon>Euthyneura</taxon>
        <taxon>Panpulmonata</taxon>
        <taxon>Sacoglossa</taxon>
        <taxon>Placobranchoidea</taxon>
        <taxon>Plakobranchidae</taxon>
        <taxon>Plakobranchus</taxon>
    </lineage>
</organism>
<evidence type="ECO:0000313" key="2">
    <source>
        <dbReference type="EMBL" id="GFO34797.1"/>
    </source>
</evidence>
<accession>A0AAV4CSC8</accession>
<dbReference type="EMBL" id="BLXT01006933">
    <property type="protein sequence ID" value="GFO34797.1"/>
    <property type="molecule type" value="Genomic_DNA"/>
</dbReference>
<dbReference type="Proteomes" id="UP000735302">
    <property type="component" value="Unassembled WGS sequence"/>
</dbReference>
<dbReference type="AlphaFoldDB" id="A0AAV4CSC8"/>
<name>A0AAV4CSC8_9GAST</name>
<comment type="caution">
    <text evidence="2">The sequence shown here is derived from an EMBL/GenBank/DDBJ whole genome shotgun (WGS) entry which is preliminary data.</text>
</comment>